<dbReference type="InParanoid" id="F5YDX6"/>
<feature type="domain" description="HTH lacI-type" evidence="4">
    <location>
        <begin position="3"/>
        <end position="47"/>
    </location>
</feature>
<evidence type="ECO:0000259" key="4">
    <source>
        <dbReference type="PROSITE" id="PS50932"/>
    </source>
</evidence>
<dbReference type="HOGENOM" id="CLU_037628_6_1_12"/>
<dbReference type="OrthoDB" id="356483at2"/>
<reference evidence="6" key="1">
    <citation type="submission" date="2009-12" db="EMBL/GenBank/DDBJ databases">
        <title>Complete sequence of Treponema azotonutricium strain ZAS-9.</title>
        <authorList>
            <person name="Tetu S.G."/>
            <person name="Matson E."/>
            <person name="Ren Q."/>
            <person name="Seshadri R."/>
            <person name="Elbourne L."/>
            <person name="Hassan K.A."/>
            <person name="Durkin A."/>
            <person name="Radune D."/>
            <person name="Mohamoud Y."/>
            <person name="Shay R."/>
            <person name="Jin S."/>
            <person name="Zhang X."/>
            <person name="Lucey K."/>
            <person name="Ballor N.R."/>
            <person name="Ottesen E."/>
            <person name="Rosenthal R."/>
            <person name="Allen A."/>
            <person name="Leadbetter J.R."/>
            <person name="Paulsen I.T."/>
        </authorList>
    </citation>
    <scope>NUCLEOTIDE SEQUENCE [LARGE SCALE GENOMIC DNA]</scope>
    <source>
        <strain evidence="6">ATCC BAA-888 / DSM 13862 / ZAS-9</strain>
    </source>
</reference>
<dbReference type="EMBL" id="CP001841">
    <property type="protein sequence ID" value="AEF83098.1"/>
    <property type="molecule type" value="Genomic_DNA"/>
</dbReference>
<dbReference type="STRING" id="545695.TREAZ_1580"/>
<keyword evidence="2" id="KW-0238">DNA-binding</keyword>
<reference evidence="5 6" key="2">
    <citation type="journal article" date="2011" name="ISME J.">
        <title>RNA-seq reveals cooperative metabolic interactions between two termite-gut spirochete species in co-culture.</title>
        <authorList>
            <person name="Rosenthal A.Z."/>
            <person name="Matson E.G."/>
            <person name="Eldar A."/>
            <person name="Leadbetter J.R."/>
        </authorList>
    </citation>
    <scope>NUCLEOTIDE SEQUENCE [LARGE SCALE GENOMIC DNA]</scope>
    <source>
        <strain evidence="6">ATCC BAA-888 / DSM 13862 / ZAS-9</strain>
    </source>
</reference>
<dbReference type="SUPFAM" id="SSF47413">
    <property type="entry name" value="lambda repressor-like DNA-binding domains"/>
    <property type="match status" value="1"/>
</dbReference>
<dbReference type="Gene3D" id="3.40.50.2300">
    <property type="match status" value="2"/>
</dbReference>
<accession>F5YDX6</accession>
<keyword evidence="1" id="KW-0805">Transcription regulation</keyword>
<protein>
    <submittedName>
        <fullName evidence="5">Regulatory protein LacI</fullName>
    </submittedName>
</protein>
<dbReference type="PANTHER" id="PTHR30146:SF109">
    <property type="entry name" value="HTH-TYPE TRANSCRIPTIONAL REGULATOR GALS"/>
    <property type="match status" value="1"/>
</dbReference>
<dbReference type="SUPFAM" id="SSF53822">
    <property type="entry name" value="Periplasmic binding protein-like I"/>
    <property type="match status" value="1"/>
</dbReference>
<dbReference type="GO" id="GO:0000976">
    <property type="term" value="F:transcription cis-regulatory region binding"/>
    <property type="evidence" value="ECO:0007669"/>
    <property type="project" value="TreeGrafter"/>
</dbReference>
<dbReference type="AlphaFoldDB" id="F5YDX6"/>
<keyword evidence="3" id="KW-0804">Transcription</keyword>
<evidence type="ECO:0000256" key="3">
    <source>
        <dbReference type="ARBA" id="ARBA00023163"/>
    </source>
</evidence>
<dbReference type="InterPro" id="IPR010982">
    <property type="entry name" value="Lambda_DNA-bd_dom_sf"/>
</dbReference>
<gene>
    <name evidence="5" type="ordered locus">TREAZ_1580</name>
</gene>
<proteinExistence type="predicted"/>
<keyword evidence="6" id="KW-1185">Reference proteome</keyword>
<dbReference type="eggNOG" id="COG1609">
    <property type="taxonomic scope" value="Bacteria"/>
</dbReference>
<dbReference type="Pfam" id="PF00356">
    <property type="entry name" value="LacI"/>
    <property type="match status" value="1"/>
</dbReference>
<evidence type="ECO:0000256" key="1">
    <source>
        <dbReference type="ARBA" id="ARBA00023015"/>
    </source>
</evidence>
<dbReference type="CDD" id="cd01392">
    <property type="entry name" value="HTH_LacI"/>
    <property type="match status" value="1"/>
</dbReference>
<dbReference type="KEGG" id="taz:TREAZ_1580"/>
<organism evidence="5 6">
    <name type="scientific">Leadbettera azotonutricia (strain ATCC BAA-888 / DSM 13862 / ZAS-9)</name>
    <name type="common">Treponema azotonutricium</name>
    <dbReference type="NCBI Taxonomy" id="545695"/>
    <lineage>
        <taxon>Bacteria</taxon>
        <taxon>Pseudomonadati</taxon>
        <taxon>Spirochaetota</taxon>
        <taxon>Spirochaetia</taxon>
        <taxon>Spirochaetales</taxon>
        <taxon>Breznakiellaceae</taxon>
        <taxon>Leadbettera</taxon>
    </lineage>
</organism>
<dbReference type="SMART" id="SM00354">
    <property type="entry name" value="HTH_LACI"/>
    <property type="match status" value="1"/>
</dbReference>
<dbReference type="GO" id="GO:0003700">
    <property type="term" value="F:DNA-binding transcription factor activity"/>
    <property type="evidence" value="ECO:0007669"/>
    <property type="project" value="TreeGrafter"/>
</dbReference>
<sequence length="340" mass="37839">MSPRVIDIAKIAKVSPAAVSLALNNKTGVSDKVRQNILNIATQMGYKSILGNPYQTNENITIKMLKIAKHGHIVNERHNAFITEYLEGIEAGAKKRKYKLEVSFYNKVPVEDIVEAQRETAADGLIVLGTELNAHELDFFTGLSIPMVFIDTCFPLAAFDCIDIDNDDGVFQSVQYLYKSGHRSIGLVKSRFETRNFRMREEGFREAMEYFSMPVQEKYLVSVDPTVDQAASDMSRFLGKPGNIPTAFFCMNDIMAFGCIRALKDRGLRVPEDVSVIGFDDLPSSSITEPPLTTVKVSTHQIGERALERLSDKINGLTHSSPEKILVSGKLVIRGSVRNI</sequence>
<dbReference type="Gene3D" id="1.10.260.40">
    <property type="entry name" value="lambda repressor-like DNA-binding domains"/>
    <property type="match status" value="1"/>
</dbReference>
<evidence type="ECO:0000313" key="5">
    <source>
        <dbReference type="EMBL" id="AEF83098.1"/>
    </source>
</evidence>
<dbReference type="Pfam" id="PF13377">
    <property type="entry name" value="Peripla_BP_3"/>
    <property type="match status" value="1"/>
</dbReference>
<evidence type="ECO:0000256" key="2">
    <source>
        <dbReference type="ARBA" id="ARBA00023125"/>
    </source>
</evidence>
<dbReference type="RefSeq" id="WP_015710438.1">
    <property type="nucleotide sequence ID" value="NC_015577.1"/>
</dbReference>
<dbReference type="InterPro" id="IPR028082">
    <property type="entry name" value="Peripla_BP_I"/>
</dbReference>
<evidence type="ECO:0000313" key="6">
    <source>
        <dbReference type="Proteomes" id="UP000009222"/>
    </source>
</evidence>
<dbReference type="InterPro" id="IPR000843">
    <property type="entry name" value="HTH_LacI"/>
</dbReference>
<name>F5YDX6_LEAAZ</name>
<dbReference type="PANTHER" id="PTHR30146">
    <property type="entry name" value="LACI-RELATED TRANSCRIPTIONAL REPRESSOR"/>
    <property type="match status" value="1"/>
</dbReference>
<dbReference type="InterPro" id="IPR046335">
    <property type="entry name" value="LacI/GalR-like_sensor"/>
</dbReference>
<dbReference type="Proteomes" id="UP000009222">
    <property type="component" value="Chromosome"/>
</dbReference>
<dbReference type="PROSITE" id="PS50932">
    <property type="entry name" value="HTH_LACI_2"/>
    <property type="match status" value="1"/>
</dbReference>